<keyword evidence="4 5" id="KW-0472">Membrane</keyword>
<dbReference type="PANTHER" id="PTHR19282:SF544">
    <property type="entry name" value="TETRASPANIN"/>
    <property type="match status" value="1"/>
</dbReference>
<dbReference type="Proteomes" id="UP000324222">
    <property type="component" value="Unassembled WGS sequence"/>
</dbReference>
<comment type="caution">
    <text evidence="6">The sequence shown here is derived from an EMBL/GenBank/DDBJ whole genome shotgun (WGS) entry which is preliminary data.</text>
</comment>
<evidence type="ECO:0000256" key="4">
    <source>
        <dbReference type="ARBA" id="ARBA00023136"/>
    </source>
</evidence>
<keyword evidence="3 5" id="KW-1133">Transmembrane helix</keyword>
<evidence type="ECO:0000256" key="2">
    <source>
        <dbReference type="ARBA" id="ARBA00022692"/>
    </source>
</evidence>
<feature type="transmembrane region" description="Helical" evidence="5">
    <location>
        <begin position="98"/>
        <end position="122"/>
    </location>
</feature>
<evidence type="ECO:0000256" key="3">
    <source>
        <dbReference type="ARBA" id="ARBA00022989"/>
    </source>
</evidence>
<proteinExistence type="predicted"/>
<dbReference type="InterPro" id="IPR018499">
    <property type="entry name" value="Tetraspanin/Peripherin"/>
</dbReference>
<dbReference type="SUPFAM" id="SSF48652">
    <property type="entry name" value="Tetraspanin"/>
    <property type="match status" value="1"/>
</dbReference>
<feature type="transmembrane region" description="Helical" evidence="5">
    <location>
        <begin position="57"/>
        <end position="78"/>
    </location>
</feature>
<feature type="transmembrane region" description="Helical" evidence="5">
    <location>
        <begin position="268"/>
        <end position="290"/>
    </location>
</feature>
<dbReference type="GO" id="GO:0005886">
    <property type="term" value="C:plasma membrane"/>
    <property type="evidence" value="ECO:0007669"/>
    <property type="project" value="TreeGrafter"/>
</dbReference>
<dbReference type="OrthoDB" id="6350804at2759"/>
<comment type="subcellular location">
    <subcellularLocation>
        <location evidence="1">Membrane</location>
        <topology evidence="1">Multi-pass membrane protein</topology>
    </subcellularLocation>
</comment>
<name>A0A5B7F3P1_PORTR</name>
<dbReference type="EMBL" id="VSRR010005133">
    <property type="protein sequence ID" value="MPC41631.1"/>
    <property type="molecule type" value="Genomic_DNA"/>
</dbReference>
<reference evidence="6 7" key="1">
    <citation type="submission" date="2019-05" db="EMBL/GenBank/DDBJ databases">
        <title>Another draft genome of Portunus trituberculatus and its Hox gene families provides insights of decapod evolution.</title>
        <authorList>
            <person name="Jeong J.-H."/>
            <person name="Song I."/>
            <person name="Kim S."/>
            <person name="Choi T."/>
            <person name="Kim D."/>
            <person name="Ryu S."/>
            <person name="Kim W."/>
        </authorList>
    </citation>
    <scope>NUCLEOTIDE SEQUENCE [LARGE SCALE GENOMIC DNA]</scope>
    <source>
        <tissue evidence="6">Muscle</tissue>
    </source>
</reference>
<organism evidence="6 7">
    <name type="scientific">Portunus trituberculatus</name>
    <name type="common">Swimming crab</name>
    <name type="synonym">Neptunus trituberculatus</name>
    <dbReference type="NCBI Taxonomy" id="210409"/>
    <lineage>
        <taxon>Eukaryota</taxon>
        <taxon>Metazoa</taxon>
        <taxon>Ecdysozoa</taxon>
        <taxon>Arthropoda</taxon>
        <taxon>Crustacea</taxon>
        <taxon>Multicrustacea</taxon>
        <taxon>Malacostraca</taxon>
        <taxon>Eumalacostraca</taxon>
        <taxon>Eucarida</taxon>
        <taxon>Decapoda</taxon>
        <taxon>Pleocyemata</taxon>
        <taxon>Brachyura</taxon>
        <taxon>Eubrachyura</taxon>
        <taxon>Portunoidea</taxon>
        <taxon>Portunidae</taxon>
        <taxon>Portuninae</taxon>
        <taxon>Portunus</taxon>
    </lineage>
</organism>
<gene>
    <name evidence="6" type="primary">Tspan4</name>
    <name evidence="6" type="ORF">E2C01_035232</name>
</gene>
<evidence type="ECO:0000256" key="5">
    <source>
        <dbReference type="SAM" id="Phobius"/>
    </source>
</evidence>
<protein>
    <submittedName>
        <fullName evidence="6">Tetraspanin-4</fullName>
    </submittedName>
</protein>
<dbReference type="PANTHER" id="PTHR19282">
    <property type="entry name" value="TETRASPANIN"/>
    <property type="match status" value="1"/>
</dbReference>
<dbReference type="AlphaFoldDB" id="A0A5B7F3P1"/>
<dbReference type="InterPro" id="IPR008952">
    <property type="entry name" value="Tetraspanin_EC2_sf"/>
</dbReference>
<dbReference type="Pfam" id="PF00335">
    <property type="entry name" value="Tetraspanin"/>
    <property type="match status" value="1"/>
</dbReference>
<feature type="transmembrane region" description="Helical" evidence="5">
    <location>
        <begin position="134"/>
        <end position="154"/>
    </location>
</feature>
<keyword evidence="2 5" id="KW-0812">Transmembrane</keyword>
<dbReference type="Gene3D" id="1.10.1450.10">
    <property type="entry name" value="Tetraspanin"/>
    <property type="match status" value="1"/>
</dbReference>
<keyword evidence="7" id="KW-1185">Reference proteome</keyword>
<evidence type="ECO:0000256" key="1">
    <source>
        <dbReference type="ARBA" id="ARBA00004141"/>
    </source>
</evidence>
<sequence>MISHIGERNKKNNEVNELSAHLKLPRITSKAISATHQEVAASCSAMTSREDQLIMAVAKYIAFATFIIMAGTGIALGYTGASLLSSYVAYLSPWVPVWLWLAVGSVMVLGVMITAISTVGAISTLAPNPKGFKMCLSLLLMAIVTEMGTTVLVYQKKALFLNSLSLHMKQEMEVSEAAYGANISDTQMWDEIQLEMNCCGTEDYEDWFDTAFGNGTDVPDSCCLLISEGCGKGIKNDVTPEDDIETEGCLPTLIDDFKRDAETLSRGVWLPVCAMHVALFVLLLATSVFLHEGYTDSNFRLYSTSDVLPSPTRKYKTLVNDC</sequence>
<evidence type="ECO:0000313" key="6">
    <source>
        <dbReference type="EMBL" id="MPC41631.1"/>
    </source>
</evidence>
<evidence type="ECO:0000313" key="7">
    <source>
        <dbReference type="Proteomes" id="UP000324222"/>
    </source>
</evidence>
<accession>A0A5B7F3P1</accession>